<comment type="caution">
    <text evidence="26">The sequence shown here is derived from an EMBL/GenBank/DDBJ whole genome shotgun (WGS) entry which is preliminary data.</text>
</comment>
<feature type="binding site" evidence="18">
    <location>
        <position position="438"/>
    </location>
    <ligand>
        <name>Zn(2+)</name>
        <dbReference type="ChEBI" id="CHEBI:29105"/>
        <note>catalytic</note>
    </ligand>
</feature>
<feature type="transmembrane region" description="Helical" evidence="21">
    <location>
        <begin position="138"/>
        <end position="157"/>
    </location>
</feature>
<gene>
    <name evidence="26" type="ORF">P5673_023065</name>
</gene>
<dbReference type="GO" id="GO:0004222">
    <property type="term" value="F:metalloendopeptidase activity"/>
    <property type="evidence" value="ECO:0007669"/>
    <property type="project" value="UniProtKB-UniRule"/>
</dbReference>
<feature type="binding site" evidence="18">
    <location>
        <position position="448"/>
    </location>
    <ligand>
        <name>Zn(2+)</name>
        <dbReference type="ChEBI" id="CHEBI:29105"/>
        <note>catalytic</note>
    </ligand>
</feature>
<keyword evidence="16" id="KW-0325">Glycoprotein</keyword>
<feature type="transmembrane region" description="Helical" evidence="21">
    <location>
        <begin position="163"/>
        <end position="188"/>
    </location>
</feature>
<dbReference type="AlphaFoldDB" id="A0AAD9Q634"/>
<reference evidence="26" key="2">
    <citation type="journal article" date="2023" name="Science">
        <title>Genomic signatures of disease resistance in endangered staghorn corals.</title>
        <authorList>
            <person name="Vollmer S.V."/>
            <person name="Selwyn J.D."/>
            <person name="Despard B.A."/>
            <person name="Roesel C.L."/>
        </authorList>
    </citation>
    <scope>NUCLEOTIDE SEQUENCE</scope>
    <source>
        <strain evidence="26">K2</strain>
    </source>
</reference>
<keyword evidence="9 19" id="KW-0720">Serine protease</keyword>
<dbReference type="InterPro" id="IPR017452">
    <property type="entry name" value="GPCR_Rhodpsn_7TM"/>
</dbReference>
<keyword evidence="13 21" id="KW-0472">Membrane</keyword>
<dbReference type="InterPro" id="IPR033116">
    <property type="entry name" value="TRYPSIN_SER"/>
</dbReference>
<feature type="domain" description="Peptidase M12A" evidence="25">
    <location>
        <begin position="342"/>
        <end position="540"/>
    </location>
</feature>
<dbReference type="SUPFAM" id="SSF55486">
    <property type="entry name" value="Metalloproteases ('zincins'), catalytic domain"/>
    <property type="match status" value="1"/>
</dbReference>
<dbReference type="PANTHER" id="PTHR10127">
    <property type="entry name" value="DISCOIDIN, CUB, EGF, LAMININ , AND ZINC METALLOPROTEASE DOMAIN CONTAINING"/>
    <property type="match status" value="1"/>
</dbReference>
<feature type="binding site" evidence="18">
    <location>
        <position position="442"/>
    </location>
    <ligand>
        <name>Zn(2+)</name>
        <dbReference type="ChEBI" id="CHEBI:29105"/>
        <note>catalytic</note>
    </ligand>
</feature>
<keyword evidence="14" id="KW-0865">Zymogen</keyword>
<evidence type="ECO:0000256" key="4">
    <source>
        <dbReference type="ARBA" id="ARBA00022670"/>
    </source>
</evidence>
<dbReference type="InterPro" id="IPR043504">
    <property type="entry name" value="Peptidase_S1_PA_chymotrypsin"/>
</dbReference>
<sequence>MAPSAPRSCTTVPPPTGLSYFTASMSVFLTLITVPGNFLVCIAIIKDPFRNLKTPFHYFLLSLAATDFMVGSFMDPVSAVFHFGEGLQSKVVDIKILHILYFILSTASILTLAALTADRYVAVTSPLKYKTMVTSKRAIITSMLIWIAALGFSFVYFKLGFIFYSFIFANTAVICTFAVLLFVHLGIVKRLRERAKYWRDRRANNSTESSKLENKNKLMEAKRESKANRVGSVCASTTLESVNMLLYVLAAFFIGTFCFNPEDRVKSISALGAHSAVKGLMGTFDAVNVRWLTYAKILPSTVLLTWATKENIGDGDPDLFEGDMMLTPEQRAAAIAGLDVDAVVSRGSIHNRLWRNGIFVYQIDSSFRRSSSAMNAIRAGMEMWSQNTCIKFRERRNRERSYAYFTGGGGCSSMVGQTGSQQKITLGRGCLYAGTVAHEIGHALGFYHEQSRPDRDQYVTIYRQNIRRGMEFNFNKYSHSTIDSLGTPYDYGSVMHYHSTAFSRNGRPTIVAKKSGVTLGNRRYLSKIDILQMNLLYKCEGGGGRPRPPPTGPPATQPLPGPCRDTGRYCSYHVPRGDCKRMEIVRKKCKKSCGLCGTPSPPPPPPPPDTMPPTHPPPDTMPPKPCLDTGRYCNYHVPRGDCEKMQIVREKCRKSCGLCGTQPPPGTITPGTHSPPPPPGTKPPGSCGISPVNYGRVMHGANARPGSWPWQVAVRSGRGFCGGSLISPEWIVTAAHCISSTNPSSYSLTLGDHNHNSNEGTEQTIRASRVIKHPQYRGSNNDIALLKLSRPARINDRVSPACLPEANYIVPPGTTCYITGWGKTHNQNSPSILQQAKITPVSEADCKKKNGYITKAMVCAGVKGTKLGGCYGDSGGPFVCRNSAGGPWVLHGAVSWGSRSCDATVKYTVFARVSVFREWIDKYIG</sequence>
<dbReference type="EMBL" id="JARQWQ010000063">
    <property type="protein sequence ID" value="KAK2555420.1"/>
    <property type="molecule type" value="Genomic_DNA"/>
</dbReference>
<evidence type="ECO:0000256" key="12">
    <source>
        <dbReference type="ARBA" id="ARBA00023049"/>
    </source>
</evidence>
<dbReference type="SUPFAM" id="SSF50494">
    <property type="entry name" value="Trypsin-like serine proteases"/>
    <property type="match status" value="1"/>
</dbReference>
<dbReference type="Pfam" id="PF00001">
    <property type="entry name" value="7tm_1"/>
    <property type="match status" value="1"/>
</dbReference>
<feature type="active site" evidence="18">
    <location>
        <position position="439"/>
    </location>
</feature>
<dbReference type="PROSITE" id="PS51864">
    <property type="entry name" value="ASTACIN"/>
    <property type="match status" value="1"/>
</dbReference>
<evidence type="ECO:0000256" key="1">
    <source>
        <dbReference type="ARBA" id="ARBA00002657"/>
    </source>
</evidence>
<comment type="subcellular location">
    <subcellularLocation>
        <location evidence="2">Membrane</location>
    </subcellularLocation>
</comment>
<feature type="compositionally biased region" description="Pro residues" evidence="20">
    <location>
        <begin position="663"/>
        <end position="682"/>
    </location>
</feature>
<dbReference type="SUPFAM" id="SSF81321">
    <property type="entry name" value="Family A G protein-coupled receptor-like"/>
    <property type="match status" value="1"/>
</dbReference>
<evidence type="ECO:0000256" key="7">
    <source>
        <dbReference type="ARBA" id="ARBA00022729"/>
    </source>
</evidence>
<evidence type="ECO:0000256" key="19">
    <source>
        <dbReference type="RuleBase" id="RU363034"/>
    </source>
</evidence>
<dbReference type="PROSITE" id="PS50262">
    <property type="entry name" value="G_PROTEIN_RECEP_F1_2"/>
    <property type="match status" value="1"/>
</dbReference>
<comment type="function">
    <text evidence="1">Metalloprotease.</text>
</comment>
<evidence type="ECO:0000256" key="21">
    <source>
        <dbReference type="SAM" id="Phobius"/>
    </source>
</evidence>
<dbReference type="PANTHER" id="PTHR10127:SF780">
    <property type="entry name" value="METALLOENDOPEPTIDASE"/>
    <property type="match status" value="1"/>
</dbReference>
<evidence type="ECO:0000313" key="27">
    <source>
        <dbReference type="Proteomes" id="UP001249851"/>
    </source>
</evidence>
<evidence type="ECO:0000256" key="9">
    <source>
        <dbReference type="ARBA" id="ARBA00022825"/>
    </source>
</evidence>
<dbReference type="CDD" id="cd00190">
    <property type="entry name" value="Tryp_SPc"/>
    <property type="match status" value="1"/>
</dbReference>
<keyword evidence="10 18" id="KW-0862">Zinc</keyword>
<evidence type="ECO:0000256" key="20">
    <source>
        <dbReference type="SAM" id="MobiDB-lite"/>
    </source>
</evidence>
<dbReference type="GO" id="GO:0004930">
    <property type="term" value="F:G protein-coupled receptor activity"/>
    <property type="evidence" value="ECO:0007669"/>
    <property type="project" value="InterPro"/>
</dbReference>
<feature type="transmembrane region" description="Helical" evidence="21">
    <location>
        <begin position="230"/>
        <end position="254"/>
    </location>
</feature>
<dbReference type="InterPro" id="IPR001506">
    <property type="entry name" value="Peptidase_M12A"/>
</dbReference>
<dbReference type="GO" id="GO:0090729">
    <property type="term" value="F:toxin activity"/>
    <property type="evidence" value="ECO:0007669"/>
    <property type="project" value="UniProtKB-KW"/>
</dbReference>
<dbReference type="PROSITE" id="PS00237">
    <property type="entry name" value="G_PROTEIN_RECEP_F1_1"/>
    <property type="match status" value="1"/>
</dbReference>
<dbReference type="CDD" id="cd00637">
    <property type="entry name" value="7tm_classA_rhodopsin-like"/>
    <property type="match status" value="1"/>
</dbReference>
<protein>
    <submittedName>
        <fullName evidence="26">Chymotrypsinogen B2</fullName>
    </submittedName>
</protein>
<dbReference type="SMART" id="SM00235">
    <property type="entry name" value="ZnMc"/>
    <property type="match status" value="1"/>
</dbReference>
<dbReference type="InterPro" id="IPR024079">
    <property type="entry name" value="MetalloPept_cat_dom_sf"/>
</dbReference>
<reference evidence="26" key="1">
    <citation type="journal article" date="2023" name="G3 (Bethesda)">
        <title>Whole genome assembly and annotation of the endangered Caribbean coral Acropora cervicornis.</title>
        <authorList>
            <person name="Selwyn J.D."/>
            <person name="Vollmer S.V."/>
        </authorList>
    </citation>
    <scope>NUCLEOTIDE SEQUENCE</scope>
    <source>
        <strain evidence="26">K2</strain>
    </source>
</reference>
<dbReference type="CDD" id="cd04280">
    <property type="entry name" value="ZnMc_astacin_like"/>
    <property type="match status" value="1"/>
</dbReference>
<proteinExistence type="predicted"/>
<organism evidence="26 27">
    <name type="scientific">Acropora cervicornis</name>
    <name type="common">Staghorn coral</name>
    <dbReference type="NCBI Taxonomy" id="6130"/>
    <lineage>
        <taxon>Eukaryota</taxon>
        <taxon>Metazoa</taxon>
        <taxon>Cnidaria</taxon>
        <taxon>Anthozoa</taxon>
        <taxon>Hexacorallia</taxon>
        <taxon>Scleractinia</taxon>
        <taxon>Astrocoeniina</taxon>
        <taxon>Acroporidae</taxon>
        <taxon>Acropora</taxon>
    </lineage>
</organism>
<evidence type="ECO:0000313" key="26">
    <source>
        <dbReference type="EMBL" id="KAK2555420.1"/>
    </source>
</evidence>
<evidence type="ECO:0000259" key="23">
    <source>
        <dbReference type="PROSITE" id="PS50262"/>
    </source>
</evidence>
<dbReference type="InterPro" id="IPR001254">
    <property type="entry name" value="Trypsin_dom"/>
</dbReference>
<evidence type="ECO:0000256" key="13">
    <source>
        <dbReference type="ARBA" id="ARBA00023136"/>
    </source>
</evidence>
<feature type="transmembrane region" description="Helical" evidence="21">
    <location>
        <begin position="94"/>
        <end position="117"/>
    </location>
</feature>
<dbReference type="InterPro" id="IPR006026">
    <property type="entry name" value="Peptidase_Metallo"/>
</dbReference>
<keyword evidence="27" id="KW-1185">Reference proteome</keyword>
<keyword evidence="7" id="KW-0732">Signal</keyword>
<evidence type="ECO:0000256" key="5">
    <source>
        <dbReference type="ARBA" id="ARBA00022692"/>
    </source>
</evidence>
<evidence type="ECO:0000256" key="16">
    <source>
        <dbReference type="ARBA" id="ARBA00023180"/>
    </source>
</evidence>
<dbReference type="Pfam" id="PF00089">
    <property type="entry name" value="Trypsin"/>
    <property type="match status" value="1"/>
</dbReference>
<feature type="compositionally biased region" description="Pro residues" evidence="20">
    <location>
        <begin position="546"/>
        <end position="560"/>
    </location>
</feature>
<dbReference type="PROSITE" id="PS51670">
    <property type="entry name" value="SHKT"/>
    <property type="match status" value="2"/>
</dbReference>
<dbReference type="GO" id="GO:0008270">
    <property type="term" value="F:zinc ion binding"/>
    <property type="evidence" value="ECO:0007669"/>
    <property type="project" value="UniProtKB-UniRule"/>
</dbReference>
<dbReference type="InterPro" id="IPR018114">
    <property type="entry name" value="TRYPSIN_HIS"/>
</dbReference>
<dbReference type="InterPro" id="IPR000276">
    <property type="entry name" value="GPCR_Rhodpsn"/>
</dbReference>
<dbReference type="Gene3D" id="3.40.390.10">
    <property type="entry name" value="Collagenase (Catalytic Domain)"/>
    <property type="match status" value="1"/>
</dbReference>
<dbReference type="GO" id="GO:0006508">
    <property type="term" value="P:proteolysis"/>
    <property type="evidence" value="ECO:0007669"/>
    <property type="project" value="UniProtKB-KW"/>
</dbReference>
<evidence type="ECO:0000256" key="17">
    <source>
        <dbReference type="PROSITE-ProRule" id="PRU01005"/>
    </source>
</evidence>
<keyword evidence="15" id="KW-1015">Disulfide bond</keyword>
<feature type="region of interest" description="Disordered" evidence="20">
    <location>
        <begin position="541"/>
        <end position="560"/>
    </location>
</feature>
<dbReference type="SMART" id="SM00254">
    <property type="entry name" value="ShKT"/>
    <property type="match status" value="2"/>
</dbReference>
<evidence type="ECO:0000256" key="11">
    <source>
        <dbReference type="ARBA" id="ARBA00022989"/>
    </source>
</evidence>
<keyword evidence="3" id="KW-0800">Toxin</keyword>
<dbReference type="GO" id="GO:0016020">
    <property type="term" value="C:membrane"/>
    <property type="evidence" value="ECO:0007669"/>
    <property type="project" value="UniProtKB-SubCell"/>
</dbReference>
<name>A0AAD9Q634_ACRCE</name>
<evidence type="ECO:0000256" key="18">
    <source>
        <dbReference type="PROSITE-ProRule" id="PRU01211"/>
    </source>
</evidence>
<feature type="domain" description="ShKT" evidence="24">
    <location>
        <begin position="626"/>
        <end position="659"/>
    </location>
</feature>
<dbReference type="InterPro" id="IPR034035">
    <property type="entry name" value="Astacin-like_dom"/>
</dbReference>
<keyword evidence="6 18" id="KW-0479">Metal-binding</keyword>
<dbReference type="InterPro" id="IPR003582">
    <property type="entry name" value="ShKT_dom"/>
</dbReference>
<comment type="cofactor">
    <cofactor evidence="18">
        <name>Zn(2+)</name>
        <dbReference type="ChEBI" id="CHEBI:29105"/>
    </cofactor>
    <text evidence="18">Binds 1 zinc ion per subunit.</text>
</comment>
<feature type="region of interest" description="Disordered" evidence="20">
    <location>
        <begin position="596"/>
        <end position="623"/>
    </location>
</feature>
<evidence type="ECO:0000256" key="15">
    <source>
        <dbReference type="ARBA" id="ARBA00023157"/>
    </source>
</evidence>
<feature type="transmembrane region" description="Helical" evidence="21">
    <location>
        <begin position="56"/>
        <end position="74"/>
    </location>
</feature>
<dbReference type="Gene3D" id="1.20.1070.10">
    <property type="entry name" value="Rhodopsin 7-helix transmembrane proteins"/>
    <property type="match status" value="1"/>
</dbReference>
<dbReference type="Gene3D" id="2.40.10.10">
    <property type="entry name" value="Trypsin-like serine proteases"/>
    <property type="match status" value="1"/>
</dbReference>
<dbReference type="SMART" id="SM00020">
    <property type="entry name" value="Tryp_SPc"/>
    <property type="match status" value="1"/>
</dbReference>
<dbReference type="GO" id="GO:0004252">
    <property type="term" value="F:serine-type endopeptidase activity"/>
    <property type="evidence" value="ECO:0007669"/>
    <property type="project" value="InterPro"/>
</dbReference>
<keyword evidence="11 21" id="KW-1133">Transmembrane helix</keyword>
<evidence type="ECO:0000256" key="6">
    <source>
        <dbReference type="ARBA" id="ARBA00022723"/>
    </source>
</evidence>
<evidence type="ECO:0000256" key="8">
    <source>
        <dbReference type="ARBA" id="ARBA00022801"/>
    </source>
</evidence>
<evidence type="ECO:0000256" key="10">
    <source>
        <dbReference type="ARBA" id="ARBA00022833"/>
    </source>
</evidence>
<evidence type="ECO:0000259" key="25">
    <source>
        <dbReference type="PROSITE" id="PS51864"/>
    </source>
</evidence>
<feature type="domain" description="Peptidase S1" evidence="22">
    <location>
        <begin position="697"/>
        <end position="925"/>
    </location>
</feature>
<dbReference type="FunFam" id="2.40.10.10:FF:000003">
    <property type="entry name" value="Transmembrane serine protease 3"/>
    <property type="match status" value="1"/>
</dbReference>
<dbReference type="PROSITE" id="PS00134">
    <property type="entry name" value="TRYPSIN_HIS"/>
    <property type="match status" value="1"/>
</dbReference>
<dbReference type="InterPro" id="IPR009003">
    <property type="entry name" value="Peptidase_S1_PA"/>
</dbReference>
<feature type="domain" description="G-protein coupled receptors family 1 profile" evidence="23">
    <location>
        <begin position="36"/>
        <end position="175"/>
    </location>
</feature>
<evidence type="ECO:0000259" key="22">
    <source>
        <dbReference type="PROSITE" id="PS50240"/>
    </source>
</evidence>
<evidence type="ECO:0000256" key="14">
    <source>
        <dbReference type="ARBA" id="ARBA00023145"/>
    </source>
</evidence>
<comment type="caution">
    <text evidence="17">Lacks conserved residue(s) required for the propagation of feature annotation.</text>
</comment>
<dbReference type="PROSITE" id="PS50240">
    <property type="entry name" value="TRYPSIN_DOM"/>
    <property type="match status" value="1"/>
</dbReference>
<dbReference type="Proteomes" id="UP001249851">
    <property type="component" value="Unassembled WGS sequence"/>
</dbReference>
<dbReference type="PROSITE" id="PS00135">
    <property type="entry name" value="TRYPSIN_SER"/>
    <property type="match status" value="1"/>
</dbReference>
<feature type="compositionally biased region" description="Pro residues" evidence="20">
    <location>
        <begin position="599"/>
        <end position="623"/>
    </location>
</feature>
<dbReference type="Pfam" id="PF01400">
    <property type="entry name" value="Astacin"/>
    <property type="match status" value="1"/>
</dbReference>
<evidence type="ECO:0000259" key="24">
    <source>
        <dbReference type="PROSITE" id="PS51670"/>
    </source>
</evidence>
<evidence type="ECO:0000256" key="3">
    <source>
        <dbReference type="ARBA" id="ARBA00022656"/>
    </source>
</evidence>
<keyword evidence="4 18" id="KW-0645">Protease</keyword>
<dbReference type="PRINTS" id="PR00480">
    <property type="entry name" value="ASTACIN"/>
</dbReference>
<keyword evidence="5 21" id="KW-0812">Transmembrane</keyword>
<evidence type="ECO:0000256" key="2">
    <source>
        <dbReference type="ARBA" id="ARBA00004370"/>
    </source>
</evidence>
<feature type="domain" description="ShKT" evidence="24">
    <location>
        <begin position="563"/>
        <end position="596"/>
    </location>
</feature>
<accession>A0AAD9Q634</accession>
<dbReference type="FunFam" id="3.40.390.10:FF:000015">
    <property type="entry name" value="Meprin A subunit"/>
    <property type="match status" value="1"/>
</dbReference>
<keyword evidence="8 18" id="KW-0378">Hydrolase</keyword>
<feature type="transmembrane region" description="Helical" evidence="21">
    <location>
        <begin position="20"/>
        <end position="44"/>
    </location>
</feature>
<dbReference type="Pfam" id="PF01549">
    <property type="entry name" value="ShK"/>
    <property type="match status" value="2"/>
</dbReference>
<keyword evidence="12 18" id="KW-0482">Metalloprotease</keyword>
<feature type="region of interest" description="Disordered" evidence="20">
    <location>
        <begin position="663"/>
        <end position="688"/>
    </location>
</feature>